<accession>A0A497E3M1</accession>
<feature type="transmembrane region" description="Helical" evidence="1">
    <location>
        <begin position="12"/>
        <end position="34"/>
    </location>
</feature>
<dbReference type="SMART" id="SM00740">
    <property type="entry name" value="PASTA"/>
    <property type="match status" value="3"/>
</dbReference>
<dbReference type="AlphaFoldDB" id="A0A497E3M1"/>
<organism evidence="3 4">
    <name type="scientific">Aerophobetes bacterium</name>
    <dbReference type="NCBI Taxonomy" id="2030807"/>
    <lineage>
        <taxon>Bacteria</taxon>
        <taxon>Candidatus Aerophobota</taxon>
    </lineage>
</organism>
<reference evidence="3 4" key="1">
    <citation type="submission" date="2018-06" db="EMBL/GenBank/DDBJ databases">
        <title>Extensive metabolic versatility and redundancy in microbially diverse, dynamic hydrothermal sediments.</title>
        <authorList>
            <person name="Dombrowski N."/>
            <person name="Teske A."/>
            <person name="Baker B.J."/>
        </authorList>
    </citation>
    <scope>NUCLEOTIDE SEQUENCE [LARGE SCALE GENOMIC DNA]</scope>
    <source>
        <strain evidence="3">B47_G16</strain>
    </source>
</reference>
<feature type="domain" description="PASTA" evidence="2">
    <location>
        <begin position="172"/>
        <end position="238"/>
    </location>
</feature>
<feature type="domain" description="PASTA" evidence="2">
    <location>
        <begin position="35"/>
        <end position="102"/>
    </location>
</feature>
<name>A0A497E3M1_UNCAE</name>
<sequence length="319" mass="35786">MLSWLKSLLKIAGIFLFLLGITIGVCLLTLRILIPPERVEVPCVVGKDLKEAVLLVSERDLALKVVDRKYSSEIPEGIIISQVPSPEVRVRKGREIEVVISEGKKSVVVPSVVGKKLIEARIYLSQRGLKIGDISYIYDDLPEEEVLAQDPPPQVEMNREEGINLLVSLGPEEKQYYMPDFTGSKIKRVKDLAEKIPLRIGRIKEVPSSEEEGIVLSQSPVAGSMVSEKTLVEFEVSAPYKKEGPVVQKERWILTCVDIPPGFTPRRVRVTIIDLEGVRSIDYGKRNPGERLWISSRLVGKGEIRVYIEGRLVKVKRVE</sequence>
<evidence type="ECO:0000256" key="1">
    <source>
        <dbReference type="SAM" id="Phobius"/>
    </source>
</evidence>
<evidence type="ECO:0000313" key="4">
    <source>
        <dbReference type="Proteomes" id="UP000279422"/>
    </source>
</evidence>
<proteinExistence type="predicted"/>
<comment type="caution">
    <text evidence="3">The sequence shown here is derived from an EMBL/GenBank/DDBJ whole genome shotgun (WGS) entry which is preliminary data.</text>
</comment>
<evidence type="ECO:0000313" key="3">
    <source>
        <dbReference type="EMBL" id="RLE08841.1"/>
    </source>
</evidence>
<feature type="domain" description="PASTA" evidence="2">
    <location>
        <begin position="103"/>
        <end position="169"/>
    </location>
</feature>
<dbReference type="PROSITE" id="PS51178">
    <property type="entry name" value="PASTA"/>
    <property type="match status" value="3"/>
</dbReference>
<keyword evidence="1" id="KW-0472">Membrane</keyword>
<dbReference type="Pfam" id="PF03793">
    <property type="entry name" value="PASTA"/>
    <property type="match status" value="3"/>
</dbReference>
<dbReference type="InterPro" id="IPR005543">
    <property type="entry name" value="PASTA_dom"/>
</dbReference>
<dbReference type="CDD" id="cd06577">
    <property type="entry name" value="PASTA_pknB"/>
    <property type="match status" value="3"/>
</dbReference>
<dbReference type="Proteomes" id="UP000279422">
    <property type="component" value="Unassembled WGS sequence"/>
</dbReference>
<evidence type="ECO:0000259" key="2">
    <source>
        <dbReference type="PROSITE" id="PS51178"/>
    </source>
</evidence>
<keyword evidence="1" id="KW-0812">Transmembrane</keyword>
<gene>
    <name evidence="3" type="ORF">DRJ00_05595</name>
</gene>
<keyword evidence="1" id="KW-1133">Transmembrane helix</keyword>
<dbReference type="EMBL" id="QMPZ01000077">
    <property type="protein sequence ID" value="RLE08841.1"/>
    <property type="molecule type" value="Genomic_DNA"/>
</dbReference>
<protein>
    <recommendedName>
        <fullName evidence="2">PASTA domain-containing protein</fullName>
    </recommendedName>
</protein>
<dbReference type="Gene3D" id="3.30.10.20">
    <property type="match status" value="3"/>
</dbReference>